<dbReference type="PANTHER" id="PTHR43265:SF1">
    <property type="entry name" value="ESTERASE ESTD"/>
    <property type="match status" value="1"/>
</dbReference>
<dbReference type="GO" id="GO:0052689">
    <property type="term" value="F:carboxylic ester hydrolase activity"/>
    <property type="evidence" value="ECO:0007669"/>
    <property type="project" value="TreeGrafter"/>
</dbReference>
<dbReference type="InterPro" id="IPR029058">
    <property type="entry name" value="AB_hydrolase_fold"/>
</dbReference>
<dbReference type="InterPro" id="IPR000073">
    <property type="entry name" value="AB_hydrolase_1"/>
</dbReference>
<dbReference type="Proteomes" id="UP000319829">
    <property type="component" value="Unassembled WGS sequence"/>
</dbReference>
<dbReference type="AlphaFoldDB" id="A0A538SS18"/>
<comment type="caution">
    <text evidence="2">The sequence shown here is derived from an EMBL/GenBank/DDBJ whole genome shotgun (WGS) entry which is preliminary data.</text>
</comment>
<feature type="domain" description="AB hydrolase-1" evidence="1">
    <location>
        <begin position="121"/>
        <end position="343"/>
    </location>
</feature>
<dbReference type="EMBL" id="VBOU01000076">
    <property type="protein sequence ID" value="TMQ54178.1"/>
    <property type="molecule type" value="Genomic_DNA"/>
</dbReference>
<organism evidence="2 3">
    <name type="scientific">Eiseniibacteriota bacterium</name>
    <dbReference type="NCBI Taxonomy" id="2212470"/>
    <lineage>
        <taxon>Bacteria</taxon>
        <taxon>Candidatus Eiseniibacteriota</taxon>
    </lineage>
</organism>
<dbReference type="PANTHER" id="PTHR43265">
    <property type="entry name" value="ESTERASE ESTD"/>
    <property type="match status" value="1"/>
</dbReference>
<dbReference type="SUPFAM" id="SSF53474">
    <property type="entry name" value="alpha/beta-Hydrolases"/>
    <property type="match status" value="1"/>
</dbReference>
<protein>
    <submittedName>
        <fullName evidence="2">Alpha/beta fold hydrolase</fullName>
    </submittedName>
</protein>
<evidence type="ECO:0000313" key="3">
    <source>
        <dbReference type="Proteomes" id="UP000319829"/>
    </source>
</evidence>
<reference evidence="2 3" key="1">
    <citation type="journal article" date="2019" name="Nat. Microbiol.">
        <title>Mediterranean grassland soil C-N compound turnover is dependent on rainfall and depth, and is mediated by genomically divergent microorganisms.</title>
        <authorList>
            <person name="Diamond S."/>
            <person name="Andeer P.F."/>
            <person name="Li Z."/>
            <person name="Crits-Christoph A."/>
            <person name="Burstein D."/>
            <person name="Anantharaman K."/>
            <person name="Lane K.R."/>
            <person name="Thomas B.C."/>
            <person name="Pan C."/>
            <person name="Northen T.R."/>
            <person name="Banfield J.F."/>
        </authorList>
    </citation>
    <scope>NUCLEOTIDE SEQUENCE [LARGE SCALE GENOMIC DNA]</scope>
    <source>
        <strain evidence="2">WS_4</strain>
    </source>
</reference>
<evidence type="ECO:0000313" key="2">
    <source>
        <dbReference type="EMBL" id="TMQ54178.1"/>
    </source>
</evidence>
<dbReference type="Pfam" id="PF12697">
    <property type="entry name" value="Abhydrolase_6"/>
    <property type="match status" value="1"/>
</dbReference>
<keyword evidence="2" id="KW-0378">Hydrolase</keyword>
<dbReference type="Gene3D" id="3.40.50.1820">
    <property type="entry name" value="alpha/beta hydrolase"/>
    <property type="match status" value="1"/>
</dbReference>
<accession>A0A538SS18</accession>
<gene>
    <name evidence="2" type="ORF">E6K74_07235</name>
</gene>
<sequence length="378" mass="40298">MRTAVSQEKLKAVWSAQVGTYGPLVSWTITQRTQAQGLDVRIALLKFDHGELQALVSVHPGNQEVGGFFIRPVPSSSKPAPPALYVHPSDFRSTEISIGKAPFVLGATLTVPVGLGPFPGVVLVHGSGPQDRDETIGANKVFKDLAEGLASRGIEVLRYDKRTFVYGAKLGDSISVDDEVMVDAAAAVTALRARPEIDARHIFVIGHSMGALLAPEIGIRSAPVAGVVLLAPPGRPPWDIVLSQMRFLGASPKEIAEMEQKVARLKAGTLGSERLLGAPQSYWKDLAAHNGIGMAKKLGAPVLVLRGTRDYQIMEEDVAAWRKGLAGLPNVDTVILTGLNHLFIAGSGKPGPSEYDKPGHVDGSVIERLAEFIAPEKE</sequence>
<evidence type="ECO:0000259" key="1">
    <source>
        <dbReference type="Pfam" id="PF12697"/>
    </source>
</evidence>
<name>A0A538SS18_UNCEI</name>
<dbReference type="InterPro" id="IPR053145">
    <property type="entry name" value="AB_hydrolase_Est10"/>
</dbReference>
<proteinExistence type="predicted"/>